<feature type="compositionally biased region" description="Basic and acidic residues" evidence="2">
    <location>
        <begin position="115"/>
        <end position="125"/>
    </location>
</feature>
<dbReference type="EMBL" id="AHZU02001553">
    <property type="protein sequence ID" value="KFG31187.1"/>
    <property type="molecule type" value="Genomic_DNA"/>
</dbReference>
<feature type="compositionally biased region" description="Polar residues" evidence="2">
    <location>
        <begin position="126"/>
        <end position="135"/>
    </location>
</feature>
<accession>A0A086JGB9</accession>
<dbReference type="AlphaFoldDB" id="A0A086JGB9"/>
<feature type="region of interest" description="Disordered" evidence="2">
    <location>
        <begin position="115"/>
        <end position="135"/>
    </location>
</feature>
<proteinExistence type="predicted"/>
<evidence type="ECO:0000313" key="3">
    <source>
        <dbReference type="EMBL" id="KFG31187.1"/>
    </source>
</evidence>
<organism evidence="3 4">
    <name type="scientific">Toxoplasma gondii GAB2-2007-GAL-DOM2</name>
    <dbReference type="NCBI Taxonomy" id="1130820"/>
    <lineage>
        <taxon>Eukaryota</taxon>
        <taxon>Sar</taxon>
        <taxon>Alveolata</taxon>
        <taxon>Apicomplexa</taxon>
        <taxon>Conoidasida</taxon>
        <taxon>Coccidia</taxon>
        <taxon>Eucoccidiorida</taxon>
        <taxon>Eimeriorina</taxon>
        <taxon>Sarcocystidae</taxon>
        <taxon>Toxoplasma</taxon>
    </lineage>
</organism>
<keyword evidence="1" id="KW-0175">Coiled coil</keyword>
<feature type="coiled-coil region" evidence="1">
    <location>
        <begin position="30"/>
        <end position="57"/>
    </location>
</feature>
<comment type="caution">
    <text evidence="3">The sequence shown here is derived from an EMBL/GenBank/DDBJ whole genome shotgun (WGS) entry which is preliminary data.</text>
</comment>
<sequence length="153" mass="17486">MRRIQNWKGPPQFRSAVLQVESLVVKPRLRKQDIAALQQLRKKVQKLLKDLDQAINTKHEFHFCPVRLTVEACCFRRTETRQSGKARTVVPLIQHIPRPAPATSNIGLGLKEHLRNDSKNSRVRESQNVTSTLRTSAGVARKSHLSILKPVRM</sequence>
<gene>
    <name evidence="3" type="ORF">TGDOM2_255990</name>
</gene>
<protein>
    <submittedName>
        <fullName evidence="3">Uncharacterized protein</fullName>
    </submittedName>
</protein>
<reference evidence="3 4" key="1">
    <citation type="submission" date="2014-02" db="EMBL/GenBank/DDBJ databases">
        <authorList>
            <person name="Sibley D."/>
            <person name="Venepally P."/>
            <person name="Karamycheva S."/>
            <person name="Hadjithomas M."/>
            <person name="Khan A."/>
            <person name="Brunk B."/>
            <person name="Roos D."/>
            <person name="Caler E."/>
            <person name="Lorenzi H."/>
        </authorList>
    </citation>
    <scope>NUCLEOTIDE SEQUENCE [LARGE SCALE GENOMIC DNA]</scope>
    <source>
        <strain evidence="3 4">GAB2-2007-GAL-DOM2</strain>
    </source>
</reference>
<evidence type="ECO:0000313" key="4">
    <source>
        <dbReference type="Proteomes" id="UP000028837"/>
    </source>
</evidence>
<dbReference type="VEuPathDB" id="ToxoDB:TGDOM2_255990"/>
<name>A0A086JGB9_TOXGO</name>
<evidence type="ECO:0000256" key="2">
    <source>
        <dbReference type="SAM" id="MobiDB-lite"/>
    </source>
</evidence>
<dbReference type="Proteomes" id="UP000028837">
    <property type="component" value="Unassembled WGS sequence"/>
</dbReference>
<evidence type="ECO:0000256" key="1">
    <source>
        <dbReference type="SAM" id="Coils"/>
    </source>
</evidence>